<dbReference type="RefSeq" id="XP_043005687.1">
    <property type="nucleotide sequence ID" value="XM_043155905.1"/>
</dbReference>
<evidence type="ECO:0000313" key="2">
    <source>
        <dbReference type="EMBL" id="KAG7089217.1"/>
    </source>
</evidence>
<protein>
    <submittedName>
        <fullName evidence="2">Uncharacterized protein</fullName>
    </submittedName>
</protein>
<accession>A0A9P7RT68</accession>
<name>A0A9P7RT68_9AGAR</name>
<feature type="region of interest" description="Disordered" evidence="1">
    <location>
        <begin position="53"/>
        <end position="100"/>
    </location>
</feature>
<dbReference type="KEGG" id="more:E1B28_010918"/>
<comment type="caution">
    <text evidence="2">The sequence shown here is derived from an EMBL/GenBank/DDBJ whole genome shotgun (WGS) entry which is preliminary data.</text>
</comment>
<sequence>MPNFYKLLASLLPGECSKDNGGGTSLDRVAAQSDSIHDMEQSSHADDFNVESEDAQMTLRPGEVEKHSSSSRPFRELGPCDVEDGGSSSGSSTASYRCPHHGPSYSPELCPCTRQISMCSFNSIRGDV</sequence>
<reference evidence="2" key="1">
    <citation type="journal article" date="2021" name="Genome Biol. Evol.">
        <title>The assembled and annotated genome of the fairy-ring fungus Marasmius oreades.</title>
        <authorList>
            <person name="Hiltunen M."/>
            <person name="Ament-Velasquez S.L."/>
            <person name="Johannesson H."/>
        </authorList>
    </citation>
    <scope>NUCLEOTIDE SEQUENCE</scope>
    <source>
        <strain evidence="2">03SP1</strain>
    </source>
</reference>
<evidence type="ECO:0000256" key="1">
    <source>
        <dbReference type="SAM" id="MobiDB-lite"/>
    </source>
</evidence>
<dbReference type="GeneID" id="66079993"/>
<evidence type="ECO:0000313" key="3">
    <source>
        <dbReference type="Proteomes" id="UP001049176"/>
    </source>
</evidence>
<dbReference type="AlphaFoldDB" id="A0A9P7RT68"/>
<dbReference type="Proteomes" id="UP001049176">
    <property type="component" value="Chromosome 7"/>
</dbReference>
<dbReference type="EMBL" id="CM032187">
    <property type="protein sequence ID" value="KAG7089217.1"/>
    <property type="molecule type" value="Genomic_DNA"/>
</dbReference>
<gene>
    <name evidence="2" type="ORF">E1B28_010918</name>
</gene>
<organism evidence="2 3">
    <name type="scientific">Marasmius oreades</name>
    <name type="common">fairy-ring Marasmius</name>
    <dbReference type="NCBI Taxonomy" id="181124"/>
    <lineage>
        <taxon>Eukaryota</taxon>
        <taxon>Fungi</taxon>
        <taxon>Dikarya</taxon>
        <taxon>Basidiomycota</taxon>
        <taxon>Agaricomycotina</taxon>
        <taxon>Agaricomycetes</taxon>
        <taxon>Agaricomycetidae</taxon>
        <taxon>Agaricales</taxon>
        <taxon>Marasmiineae</taxon>
        <taxon>Marasmiaceae</taxon>
        <taxon>Marasmius</taxon>
    </lineage>
</organism>
<proteinExistence type="predicted"/>
<keyword evidence="3" id="KW-1185">Reference proteome</keyword>